<dbReference type="EMBL" id="QRBI01000200">
    <property type="protein sequence ID" value="RMB94023.1"/>
    <property type="molecule type" value="Genomic_DNA"/>
</dbReference>
<feature type="compositionally biased region" description="Polar residues" evidence="1">
    <location>
        <begin position="110"/>
        <end position="132"/>
    </location>
</feature>
<evidence type="ECO:0000256" key="1">
    <source>
        <dbReference type="SAM" id="MobiDB-lite"/>
    </source>
</evidence>
<feature type="compositionally biased region" description="Gly residues" evidence="1">
    <location>
        <begin position="38"/>
        <end position="49"/>
    </location>
</feature>
<sequence length="297" mass="31541">MGTAPRLPELQEPLDSAARDARAGIVGGLGWGSAWPGGNVGGFEPGEPGGSLRKMERQNSQGLEGQDAGNGFPLPEGRMEYWAGIVPCEDVDPPLRQLHPGSPGWEKSSRITQCHPSTTPKATSRLLLSTPTDSDNTVGNSFRFLTAPKDLLRHKPFNLQTRPDLNAASKIAASVGKQMTENILQGAARLDSSTPEDFLVVCTGFTRSLEPFVAALRLQATTTTSDVTSTGVTSTGVTSTGAFQSADIATADSRSHRQPDDISASSDINSKKTEVEKAPMYHKEVPRSSPNIALSET</sequence>
<reference evidence="2 3" key="1">
    <citation type="submission" date="2018-07" db="EMBL/GenBank/DDBJ databases">
        <title>A high quality draft genome assembly of the barn swallow (H. rustica rustica).</title>
        <authorList>
            <person name="Formenti G."/>
            <person name="Chiara M."/>
            <person name="Poveda L."/>
            <person name="Francoijs K.-J."/>
            <person name="Bonisoli-Alquati A."/>
            <person name="Canova L."/>
            <person name="Gianfranceschi L."/>
            <person name="Horner D.S."/>
            <person name="Saino N."/>
        </authorList>
    </citation>
    <scope>NUCLEOTIDE SEQUENCE [LARGE SCALE GENOMIC DNA]</scope>
    <source>
        <strain evidence="2">Chelidonia</strain>
        <tissue evidence="2">Blood</tissue>
    </source>
</reference>
<feature type="region of interest" description="Disordered" evidence="1">
    <location>
        <begin position="249"/>
        <end position="297"/>
    </location>
</feature>
<accession>A0A3M0J572</accession>
<protein>
    <submittedName>
        <fullName evidence="2">Uncharacterized protein</fullName>
    </submittedName>
</protein>
<name>A0A3M0J572_HIRRU</name>
<comment type="caution">
    <text evidence="2">The sequence shown here is derived from an EMBL/GenBank/DDBJ whole genome shotgun (WGS) entry which is preliminary data.</text>
</comment>
<dbReference type="Proteomes" id="UP000269221">
    <property type="component" value="Unassembled WGS sequence"/>
</dbReference>
<feature type="region of interest" description="Disordered" evidence="1">
    <location>
        <begin position="102"/>
        <end position="132"/>
    </location>
</feature>
<feature type="compositionally biased region" description="Basic and acidic residues" evidence="1">
    <location>
        <begin position="269"/>
        <end position="286"/>
    </location>
</feature>
<gene>
    <name evidence="2" type="ORF">DUI87_29535</name>
</gene>
<keyword evidence="3" id="KW-1185">Reference proteome</keyword>
<feature type="region of interest" description="Disordered" evidence="1">
    <location>
        <begin position="32"/>
        <end position="73"/>
    </location>
</feature>
<evidence type="ECO:0000313" key="3">
    <source>
        <dbReference type="Proteomes" id="UP000269221"/>
    </source>
</evidence>
<proteinExistence type="predicted"/>
<evidence type="ECO:0000313" key="2">
    <source>
        <dbReference type="EMBL" id="RMB94023.1"/>
    </source>
</evidence>
<feature type="compositionally biased region" description="Polar residues" evidence="1">
    <location>
        <begin position="288"/>
        <end position="297"/>
    </location>
</feature>
<dbReference type="AlphaFoldDB" id="A0A3M0J572"/>
<organism evidence="2 3">
    <name type="scientific">Hirundo rustica rustica</name>
    <dbReference type="NCBI Taxonomy" id="333673"/>
    <lineage>
        <taxon>Eukaryota</taxon>
        <taxon>Metazoa</taxon>
        <taxon>Chordata</taxon>
        <taxon>Craniata</taxon>
        <taxon>Vertebrata</taxon>
        <taxon>Euteleostomi</taxon>
        <taxon>Archelosauria</taxon>
        <taxon>Archosauria</taxon>
        <taxon>Dinosauria</taxon>
        <taxon>Saurischia</taxon>
        <taxon>Theropoda</taxon>
        <taxon>Coelurosauria</taxon>
        <taxon>Aves</taxon>
        <taxon>Neognathae</taxon>
        <taxon>Neoaves</taxon>
        <taxon>Telluraves</taxon>
        <taxon>Australaves</taxon>
        <taxon>Passeriformes</taxon>
        <taxon>Sylvioidea</taxon>
        <taxon>Hirundinidae</taxon>
        <taxon>Hirundo</taxon>
    </lineage>
</organism>